<evidence type="ECO:0000256" key="1">
    <source>
        <dbReference type="SAM" id="MobiDB-lite"/>
    </source>
</evidence>
<evidence type="ECO:0000313" key="2">
    <source>
        <dbReference type="EMBL" id="KRY10448.1"/>
    </source>
</evidence>
<name>A0A0V0ZD69_9BILA</name>
<evidence type="ECO:0000313" key="3">
    <source>
        <dbReference type="Proteomes" id="UP000054783"/>
    </source>
</evidence>
<protein>
    <recommendedName>
        <fullName evidence="4">Retrotransposon gag domain-containing protein</fullName>
    </recommendedName>
</protein>
<evidence type="ECO:0008006" key="4">
    <source>
        <dbReference type="Google" id="ProtNLM"/>
    </source>
</evidence>
<dbReference type="Proteomes" id="UP000054783">
    <property type="component" value="Unassembled WGS sequence"/>
</dbReference>
<keyword evidence="3" id="KW-1185">Reference proteome</keyword>
<gene>
    <name evidence="2" type="ORF">T12_7644</name>
</gene>
<dbReference type="EMBL" id="JYDQ01000230">
    <property type="protein sequence ID" value="KRY10448.1"/>
    <property type="molecule type" value="Genomic_DNA"/>
</dbReference>
<proteinExistence type="predicted"/>
<dbReference type="AlphaFoldDB" id="A0A0V0ZD69"/>
<feature type="region of interest" description="Disordered" evidence="1">
    <location>
        <begin position="49"/>
        <end position="87"/>
    </location>
</feature>
<sequence length="189" mass="21500">MCSLTSLSFDYSPRKTSHRRQLWVLLSVYSMSSGKLECCAVTINADDEDSRVNPETQADPSATPRKVCKQDVRAPATARPGLRSRDGPDGMAREVFCSVHVPKSNYCIVGRYLLSDAAWRELYPLEQTRGNTFEELKKRLLSTNGHEESPLELLVRFHGLRQRGCNQSIKLYIQEVTEFGRKTRLIYTV</sequence>
<accession>A0A0V0ZD69</accession>
<comment type="caution">
    <text evidence="2">The sequence shown here is derived from an EMBL/GenBank/DDBJ whole genome shotgun (WGS) entry which is preliminary data.</text>
</comment>
<organism evidence="2 3">
    <name type="scientific">Trichinella patagoniensis</name>
    <dbReference type="NCBI Taxonomy" id="990121"/>
    <lineage>
        <taxon>Eukaryota</taxon>
        <taxon>Metazoa</taxon>
        <taxon>Ecdysozoa</taxon>
        <taxon>Nematoda</taxon>
        <taxon>Enoplea</taxon>
        <taxon>Dorylaimia</taxon>
        <taxon>Trichinellida</taxon>
        <taxon>Trichinellidae</taxon>
        <taxon>Trichinella</taxon>
    </lineage>
</organism>
<reference evidence="2 3" key="1">
    <citation type="submission" date="2015-01" db="EMBL/GenBank/DDBJ databases">
        <title>Evolution of Trichinella species and genotypes.</title>
        <authorList>
            <person name="Korhonen P.K."/>
            <person name="Edoardo P."/>
            <person name="Giuseppe L.R."/>
            <person name="Gasser R.B."/>
        </authorList>
    </citation>
    <scope>NUCLEOTIDE SEQUENCE [LARGE SCALE GENOMIC DNA]</scope>
    <source>
        <strain evidence="2">ISS2496</strain>
    </source>
</reference>